<feature type="compositionally biased region" description="Polar residues" evidence="5">
    <location>
        <begin position="621"/>
        <end position="649"/>
    </location>
</feature>
<accession>K1WZ13</accession>
<dbReference type="InParanoid" id="K1WZ13"/>
<dbReference type="STRING" id="1072389.K1WZ13"/>
<dbReference type="PANTHER" id="PTHR34105:SF1">
    <property type="entry name" value="PROLINE-, GLUTAMIC ACID- AND LEUCINE-RICH PROTEIN 1"/>
    <property type="match status" value="1"/>
</dbReference>
<dbReference type="Pfam" id="PF08167">
    <property type="entry name" value="RIX1"/>
    <property type="match status" value="1"/>
</dbReference>
<dbReference type="Proteomes" id="UP000006753">
    <property type="component" value="Unassembled WGS sequence"/>
</dbReference>
<dbReference type="OMA" id="GGWEILR"/>
<dbReference type="InterPro" id="IPR012583">
    <property type="entry name" value="RIX1_N"/>
</dbReference>
<dbReference type="GO" id="GO:0005634">
    <property type="term" value="C:nucleus"/>
    <property type="evidence" value="ECO:0007669"/>
    <property type="project" value="UniProtKB-SubCell"/>
</dbReference>
<dbReference type="PANTHER" id="PTHR34105">
    <property type="entry name" value="PROLINE-, GLUTAMIC ACID- AND LEUCINE-RICH PROTEIN 1"/>
    <property type="match status" value="1"/>
</dbReference>
<comment type="subcellular location">
    <subcellularLocation>
        <location evidence="1">Nucleus</location>
    </subcellularLocation>
</comment>
<evidence type="ECO:0000313" key="8">
    <source>
        <dbReference type="Proteomes" id="UP000006753"/>
    </source>
</evidence>
<dbReference type="HOGENOM" id="CLU_016392_0_0_1"/>
<evidence type="ECO:0000313" key="7">
    <source>
        <dbReference type="EMBL" id="EKD17867.1"/>
    </source>
</evidence>
<feature type="compositionally biased region" description="Acidic residues" evidence="5">
    <location>
        <begin position="701"/>
        <end position="715"/>
    </location>
</feature>
<dbReference type="RefSeq" id="XP_007291528.1">
    <property type="nucleotide sequence ID" value="XM_007291466.1"/>
</dbReference>
<evidence type="ECO:0000256" key="2">
    <source>
        <dbReference type="ARBA" id="ARBA00010511"/>
    </source>
</evidence>
<evidence type="ECO:0000256" key="5">
    <source>
        <dbReference type="SAM" id="MobiDB-lite"/>
    </source>
</evidence>
<evidence type="ECO:0000256" key="4">
    <source>
        <dbReference type="ARBA" id="ARBA00023242"/>
    </source>
</evidence>
<keyword evidence="8" id="KW-1185">Reference proteome</keyword>
<keyword evidence="4" id="KW-0539">Nucleus</keyword>
<feature type="compositionally biased region" description="Polar residues" evidence="5">
    <location>
        <begin position="667"/>
        <end position="677"/>
    </location>
</feature>
<protein>
    <recommendedName>
        <fullName evidence="3">Pre-rRNA-processing protein RIX1</fullName>
    </recommendedName>
</protein>
<evidence type="ECO:0000256" key="3">
    <source>
        <dbReference type="ARBA" id="ARBA00021502"/>
    </source>
</evidence>
<dbReference type="EMBL" id="JH921434">
    <property type="protein sequence ID" value="EKD17867.1"/>
    <property type="molecule type" value="Genomic_DNA"/>
</dbReference>
<dbReference type="OrthoDB" id="20900at2759"/>
<sequence>MSLPPELRVLCFQLSSTPPTDLPRLLPTLLSHVYRCQVPLSSPAGNATQADASASSVLVHKLKTHLSSLLNGKSLEGRFTAVVLIKAVVEVGGWEILQGAESWARGLLTILGKPDSAAVKELCIMTLSKIYCMTQQYQTLIREITTPTLPTFVTSCLNLISASSKKSQGRPSSLDEIIFHSFAMLLPRHTTIFRPFASQIRVATRPYLAPTMSDGFYASQALRDSARRLVVVLHQTAAKNTSAEEWSRAVRELVTGIHMTADCVFRAVVEDWESTAGHVSAAIDVNQALAGGSATAEDLPSWTGIYAGVERLTGRLELLTEYIKTETSAPVTMPLGMIMDLITRMLSIAIPSSDPSAGYRGARLHPAIDRDERDGLWTGMPQIYVAALKLVDTISMRLENGFLPLALESFDQLAWAFEYGKHSPEFRSIAYVVTAKILVQIGQSFNRAQCDKLVPIVQSCCRDLQEAHPNFTDAAIDDAGAKPQRNSSTDTFLRTKVAISMEQSANDSDVAAAAKELLPLVLSHLPQSYLSLSMRALVDRTSILTHDKDAMLASILNPAIARNGAALPSILPHLTREFGHDAVVEILLRPRMPVIPSTARHTSVDGAVDEGVEDEEMNLHPDSTSTHQDSRSMPNSTHPDPFAASSQPGLGSATDMPVGQSSKHHSSFATSNLSSEVPSMGDHHLSATEVRQATHATPIEQTEDPMAEDNESSDDESVHLTMQLDTDSEDDA</sequence>
<proteinExistence type="inferred from homology"/>
<dbReference type="SUPFAM" id="SSF48371">
    <property type="entry name" value="ARM repeat"/>
    <property type="match status" value="1"/>
</dbReference>
<dbReference type="AlphaFoldDB" id="K1WZ13"/>
<dbReference type="GeneID" id="18759574"/>
<comment type="similarity">
    <text evidence="2">Belongs to the RIX1/PELP1 family.</text>
</comment>
<organism evidence="7 8">
    <name type="scientific">Marssonina brunnea f. sp. multigermtubi (strain MB_m1)</name>
    <name type="common">Marssonina leaf spot fungus</name>
    <dbReference type="NCBI Taxonomy" id="1072389"/>
    <lineage>
        <taxon>Eukaryota</taxon>
        <taxon>Fungi</taxon>
        <taxon>Dikarya</taxon>
        <taxon>Ascomycota</taxon>
        <taxon>Pezizomycotina</taxon>
        <taxon>Leotiomycetes</taxon>
        <taxon>Helotiales</taxon>
        <taxon>Drepanopezizaceae</taxon>
        <taxon>Drepanopeziza</taxon>
    </lineage>
</organism>
<dbReference type="eggNOG" id="ENOG502S31T">
    <property type="taxonomic scope" value="Eukaryota"/>
</dbReference>
<evidence type="ECO:0000256" key="1">
    <source>
        <dbReference type="ARBA" id="ARBA00004123"/>
    </source>
</evidence>
<dbReference type="InterPro" id="IPR016024">
    <property type="entry name" value="ARM-type_fold"/>
</dbReference>
<reference evidence="7 8" key="1">
    <citation type="journal article" date="2012" name="BMC Genomics">
        <title>Sequencing the genome of Marssonina brunnea reveals fungus-poplar co-evolution.</title>
        <authorList>
            <person name="Zhu S."/>
            <person name="Cao Y.-Z."/>
            <person name="Jiang C."/>
            <person name="Tan B.-Y."/>
            <person name="Wang Z."/>
            <person name="Feng S."/>
            <person name="Zhang L."/>
            <person name="Su X.-H."/>
            <person name="Brejova B."/>
            <person name="Vinar T."/>
            <person name="Xu M."/>
            <person name="Wang M.-X."/>
            <person name="Zhang S.-G."/>
            <person name="Huang M.-R."/>
            <person name="Wu R."/>
            <person name="Zhou Y."/>
        </authorList>
    </citation>
    <scope>NUCLEOTIDE SEQUENCE [LARGE SCALE GENOMIC DNA]</scope>
    <source>
        <strain evidence="7 8">MB_m1</strain>
    </source>
</reference>
<evidence type="ECO:0000259" key="6">
    <source>
        <dbReference type="Pfam" id="PF08167"/>
    </source>
</evidence>
<dbReference type="GO" id="GO:0006364">
    <property type="term" value="P:rRNA processing"/>
    <property type="evidence" value="ECO:0007669"/>
    <property type="project" value="TreeGrafter"/>
</dbReference>
<feature type="domain" description="Pre-rRNA-processing protein RIX1 N-terminal" evidence="6">
    <location>
        <begin position="7"/>
        <end position="214"/>
    </location>
</feature>
<name>K1WZ13_MARBU</name>
<dbReference type="KEGG" id="mbe:MBM_03639"/>
<feature type="region of interest" description="Disordered" evidence="5">
    <location>
        <begin position="617"/>
        <end position="732"/>
    </location>
</feature>
<gene>
    <name evidence="7" type="ORF">MBM_03639</name>
</gene>